<dbReference type="EMBL" id="CP084930">
    <property type="protein sequence ID" value="USI73693.1"/>
    <property type="molecule type" value="Genomic_DNA"/>
</dbReference>
<protein>
    <submittedName>
        <fullName evidence="2">Uncharacterized protein</fullName>
    </submittedName>
</protein>
<sequence>MADQDQNQAAGRAPEADEAVAPYVPGAPEGERQDGPGIAPPRPERTDATPVGSTAERRRGPRQGHGGDDPFVEEAGEPADFKTGAARGSGAGAGGGGAGETEQPDPDSMSGGGPQS</sequence>
<evidence type="ECO:0000313" key="3">
    <source>
        <dbReference type="Proteomes" id="UP001056937"/>
    </source>
</evidence>
<dbReference type="RefSeq" id="WP_252167499.1">
    <property type="nucleotide sequence ID" value="NZ_CP084930.1"/>
</dbReference>
<gene>
    <name evidence="2" type="ORF">LHA26_04270</name>
</gene>
<keyword evidence="3" id="KW-1185">Reference proteome</keyword>
<proteinExistence type="predicted"/>
<dbReference type="Proteomes" id="UP001056937">
    <property type="component" value="Chromosome 1"/>
</dbReference>
<evidence type="ECO:0000256" key="1">
    <source>
        <dbReference type="SAM" id="MobiDB-lite"/>
    </source>
</evidence>
<reference evidence="2" key="1">
    <citation type="journal article" date="2022" name="Toxins">
        <title>Genomic Analysis of Sphingopyxis sp. USTB-05 for Biodegrading Cyanobacterial Hepatotoxins.</title>
        <authorList>
            <person name="Liu C."/>
            <person name="Xu Q."/>
            <person name="Zhao Z."/>
            <person name="Zhang H."/>
            <person name="Liu X."/>
            <person name="Yin C."/>
            <person name="Liu Y."/>
            <person name="Yan H."/>
        </authorList>
    </citation>
    <scope>NUCLEOTIDE SEQUENCE</scope>
    <source>
        <strain evidence="2">NBD5</strain>
    </source>
</reference>
<name>A0ABY4X9S1_9SPHN</name>
<feature type="region of interest" description="Disordered" evidence="1">
    <location>
        <begin position="1"/>
        <end position="116"/>
    </location>
</feature>
<accession>A0ABY4X9S1</accession>
<evidence type="ECO:0000313" key="2">
    <source>
        <dbReference type="EMBL" id="USI73693.1"/>
    </source>
</evidence>
<organism evidence="2 3">
    <name type="scientific">Sphingomonas morindae</name>
    <dbReference type="NCBI Taxonomy" id="1541170"/>
    <lineage>
        <taxon>Bacteria</taxon>
        <taxon>Pseudomonadati</taxon>
        <taxon>Pseudomonadota</taxon>
        <taxon>Alphaproteobacteria</taxon>
        <taxon>Sphingomonadales</taxon>
        <taxon>Sphingomonadaceae</taxon>
        <taxon>Sphingomonas</taxon>
    </lineage>
</organism>
<feature type="compositionally biased region" description="Gly residues" evidence="1">
    <location>
        <begin position="87"/>
        <end position="99"/>
    </location>
</feature>